<evidence type="ECO:0000259" key="2">
    <source>
        <dbReference type="Pfam" id="PF00675"/>
    </source>
</evidence>
<dbReference type="InterPro" id="IPR050361">
    <property type="entry name" value="MPP/UQCRC_Complex"/>
</dbReference>
<evidence type="ECO:0000313" key="5">
    <source>
        <dbReference type="Proteomes" id="UP000176850"/>
    </source>
</evidence>
<evidence type="ECO:0000259" key="3">
    <source>
        <dbReference type="Pfam" id="PF05193"/>
    </source>
</evidence>
<dbReference type="EMBL" id="MFZH01000024">
    <property type="protein sequence ID" value="OGK18810.1"/>
    <property type="molecule type" value="Genomic_DNA"/>
</dbReference>
<dbReference type="Pfam" id="PF05193">
    <property type="entry name" value="Peptidase_M16_C"/>
    <property type="match status" value="1"/>
</dbReference>
<dbReference type="AlphaFoldDB" id="A0A1F7GIJ5"/>
<feature type="domain" description="Peptidase M16 N-terminal" evidence="2">
    <location>
        <begin position="23"/>
        <end position="161"/>
    </location>
</feature>
<evidence type="ECO:0000313" key="4">
    <source>
        <dbReference type="EMBL" id="OGK18810.1"/>
    </source>
</evidence>
<accession>A0A1F7GIJ5</accession>
<evidence type="ECO:0000256" key="1">
    <source>
        <dbReference type="ARBA" id="ARBA00007261"/>
    </source>
</evidence>
<name>A0A1F7GIJ5_9BACT</name>
<dbReference type="Pfam" id="PF00675">
    <property type="entry name" value="Peptidase_M16"/>
    <property type="match status" value="1"/>
</dbReference>
<feature type="domain" description="Peptidase M16 C-terminal" evidence="3">
    <location>
        <begin position="168"/>
        <end position="343"/>
    </location>
</feature>
<dbReference type="GO" id="GO:0046872">
    <property type="term" value="F:metal ion binding"/>
    <property type="evidence" value="ECO:0007669"/>
    <property type="project" value="InterPro"/>
</dbReference>
<dbReference type="PANTHER" id="PTHR11851">
    <property type="entry name" value="METALLOPROTEASE"/>
    <property type="match status" value="1"/>
</dbReference>
<comment type="similarity">
    <text evidence="1">Belongs to the peptidase M16 family.</text>
</comment>
<comment type="caution">
    <text evidence="4">The sequence shown here is derived from an EMBL/GenBank/DDBJ whole genome shotgun (WGS) entry which is preliminary data.</text>
</comment>
<protein>
    <recommendedName>
        <fullName evidence="6">Peptidase M16</fullName>
    </recommendedName>
</protein>
<sequence>MKTKKTTHKNNLTSIVVDTAAFPSSTALLLVGAGSRYENKKNNGIAHFFEHMAFKGSKKYPTAFILASLVDGLGGSFNAFTSQDHTGYYIKAPTKHFEKVVDVISDMITQPLLKPEEIEREKGVIIEEINMYEDMPQRKVFELYENLVFAGSPLGFDIAGTKETVSAFNKKTFTDYIASLYFPSNAVFVAAGGLSGTSAESIISEKFKGWKDGEAGTFLPIKESQTKPQLMARHKKTEQAHLCIGFRAFSFKDPRRYALQVLSAILGKGMSSRLFMEVRERRGLAYHISSYTDFYADTGTILTHAGIKADKKQVEESIKIILEEHGKIIDGKIKGEELVKVKEMIKGGFILSLEDTLDVASYYGRNLLLQGEFKTPEDTIKSIEKVTIEDVVAVAKDVFVKEGLNMTLISPFTDGETLAKQLVI</sequence>
<reference evidence="4 5" key="1">
    <citation type="journal article" date="2016" name="Nat. Commun.">
        <title>Thousands of microbial genomes shed light on interconnected biogeochemical processes in an aquifer system.</title>
        <authorList>
            <person name="Anantharaman K."/>
            <person name="Brown C.T."/>
            <person name="Hug L.A."/>
            <person name="Sharon I."/>
            <person name="Castelle C.J."/>
            <person name="Probst A.J."/>
            <person name="Thomas B.C."/>
            <person name="Singh A."/>
            <person name="Wilkins M.J."/>
            <person name="Karaoz U."/>
            <person name="Brodie E.L."/>
            <person name="Williams K.H."/>
            <person name="Hubbard S.S."/>
            <person name="Banfield J.F."/>
        </authorList>
    </citation>
    <scope>NUCLEOTIDE SEQUENCE [LARGE SCALE GENOMIC DNA]</scope>
</reference>
<dbReference type="SUPFAM" id="SSF63411">
    <property type="entry name" value="LuxS/MPP-like metallohydrolase"/>
    <property type="match status" value="2"/>
</dbReference>
<evidence type="ECO:0008006" key="6">
    <source>
        <dbReference type="Google" id="ProtNLM"/>
    </source>
</evidence>
<dbReference type="InterPro" id="IPR011765">
    <property type="entry name" value="Pept_M16_N"/>
</dbReference>
<dbReference type="Proteomes" id="UP000176850">
    <property type="component" value="Unassembled WGS sequence"/>
</dbReference>
<dbReference type="InterPro" id="IPR007863">
    <property type="entry name" value="Peptidase_M16_C"/>
</dbReference>
<proteinExistence type="inferred from homology"/>
<dbReference type="InterPro" id="IPR011249">
    <property type="entry name" value="Metalloenz_LuxS/M16"/>
</dbReference>
<organism evidence="4 5">
    <name type="scientific">Candidatus Roizmanbacteria bacterium RIFCSPHIGHO2_01_FULL_39_24</name>
    <dbReference type="NCBI Taxonomy" id="1802032"/>
    <lineage>
        <taxon>Bacteria</taxon>
        <taxon>Candidatus Roizmaniibacteriota</taxon>
    </lineage>
</organism>
<dbReference type="PANTHER" id="PTHR11851:SF49">
    <property type="entry name" value="MITOCHONDRIAL-PROCESSING PEPTIDASE SUBUNIT ALPHA"/>
    <property type="match status" value="1"/>
</dbReference>
<gene>
    <name evidence="4" type="ORF">A2799_02010</name>
</gene>
<dbReference type="Gene3D" id="3.30.830.10">
    <property type="entry name" value="Metalloenzyme, LuxS/M16 peptidase-like"/>
    <property type="match status" value="2"/>
</dbReference>